<feature type="region of interest" description="Disordered" evidence="8">
    <location>
        <begin position="375"/>
        <end position="399"/>
    </location>
</feature>
<dbReference type="PANTHER" id="PTHR48041:SF91">
    <property type="entry name" value="ABC TRANSPORTER G FAMILY MEMBER 28"/>
    <property type="match status" value="1"/>
</dbReference>
<evidence type="ECO:0000313" key="12">
    <source>
        <dbReference type="EMBL" id="CAB9504093.1"/>
    </source>
</evidence>
<dbReference type="EMBL" id="CAICTM010000184">
    <property type="protein sequence ID" value="CAB9504093.1"/>
    <property type="molecule type" value="Genomic_DNA"/>
</dbReference>
<feature type="transmembrane region" description="Helical" evidence="9">
    <location>
        <begin position="128"/>
        <end position="150"/>
    </location>
</feature>
<evidence type="ECO:0000256" key="9">
    <source>
        <dbReference type="SAM" id="Phobius"/>
    </source>
</evidence>
<dbReference type="PROSITE" id="PS50222">
    <property type="entry name" value="EF_HAND_2"/>
    <property type="match status" value="1"/>
</dbReference>
<evidence type="ECO:0000256" key="7">
    <source>
        <dbReference type="ARBA" id="ARBA00023136"/>
    </source>
</evidence>
<keyword evidence="5" id="KW-0067">ATP-binding</keyword>
<dbReference type="AlphaFoldDB" id="A0A9N8DJE8"/>
<keyword evidence="4" id="KW-0547">Nucleotide-binding</keyword>
<keyword evidence="7 9" id="KW-0472">Membrane</keyword>
<keyword evidence="3 9" id="KW-0812">Transmembrane</keyword>
<comment type="subcellular location">
    <subcellularLocation>
        <location evidence="1">Membrane</location>
        <topology evidence="1">Multi-pass membrane protein</topology>
    </subcellularLocation>
</comment>
<evidence type="ECO:0000256" key="6">
    <source>
        <dbReference type="ARBA" id="ARBA00022989"/>
    </source>
</evidence>
<dbReference type="PROSITE" id="PS00018">
    <property type="entry name" value="EF_HAND_1"/>
    <property type="match status" value="1"/>
</dbReference>
<dbReference type="InterPro" id="IPR003439">
    <property type="entry name" value="ABC_transporter-like_ATP-bd"/>
</dbReference>
<evidence type="ECO:0000256" key="5">
    <source>
        <dbReference type="ARBA" id="ARBA00022840"/>
    </source>
</evidence>
<feature type="transmembrane region" description="Helical" evidence="9">
    <location>
        <begin position="916"/>
        <end position="933"/>
    </location>
</feature>
<feature type="region of interest" description="Disordered" evidence="8">
    <location>
        <begin position="316"/>
        <end position="337"/>
    </location>
</feature>
<dbReference type="Gene3D" id="1.10.238.10">
    <property type="entry name" value="EF-hand"/>
    <property type="match status" value="1"/>
</dbReference>
<evidence type="ECO:0000259" key="10">
    <source>
        <dbReference type="PROSITE" id="PS50222"/>
    </source>
</evidence>
<dbReference type="InterPro" id="IPR017871">
    <property type="entry name" value="ABC_transporter-like_CS"/>
</dbReference>
<dbReference type="GO" id="GO:0016887">
    <property type="term" value="F:ATP hydrolysis activity"/>
    <property type="evidence" value="ECO:0007669"/>
    <property type="project" value="InterPro"/>
</dbReference>
<keyword evidence="13" id="KW-1185">Reference proteome</keyword>
<dbReference type="InterPro" id="IPR050352">
    <property type="entry name" value="ABCG_transporters"/>
</dbReference>
<keyword evidence="2" id="KW-0813">Transport</keyword>
<dbReference type="InterPro" id="IPR018247">
    <property type="entry name" value="EF_Hand_1_Ca_BS"/>
</dbReference>
<reference evidence="12" key="1">
    <citation type="submission" date="2020-06" db="EMBL/GenBank/DDBJ databases">
        <authorList>
            <consortium name="Plant Systems Biology data submission"/>
        </authorList>
    </citation>
    <scope>NUCLEOTIDE SEQUENCE</scope>
    <source>
        <strain evidence="12">D6</strain>
    </source>
</reference>
<organism evidence="12 13">
    <name type="scientific">Seminavis robusta</name>
    <dbReference type="NCBI Taxonomy" id="568900"/>
    <lineage>
        <taxon>Eukaryota</taxon>
        <taxon>Sar</taxon>
        <taxon>Stramenopiles</taxon>
        <taxon>Ochrophyta</taxon>
        <taxon>Bacillariophyta</taxon>
        <taxon>Bacillariophyceae</taxon>
        <taxon>Bacillariophycidae</taxon>
        <taxon>Naviculales</taxon>
        <taxon>Naviculaceae</taxon>
        <taxon>Seminavis</taxon>
    </lineage>
</organism>
<comment type="caution">
    <text evidence="12">The sequence shown here is derived from an EMBL/GenBank/DDBJ whole genome shotgun (WGS) entry which is preliminary data.</text>
</comment>
<gene>
    <name evidence="12" type="ORF">SEMRO_185_G080400.1</name>
</gene>
<evidence type="ECO:0000256" key="4">
    <source>
        <dbReference type="ARBA" id="ARBA00022741"/>
    </source>
</evidence>
<feature type="transmembrane region" description="Helical" evidence="9">
    <location>
        <begin position="1019"/>
        <end position="1042"/>
    </location>
</feature>
<evidence type="ECO:0000256" key="1">
    <source>
        <dbReference type="ARBA" id="ARBA00004141"/>
    </source>
</evidence>
<dbReference type="InterPro" id="IPR027417">
    <property type="entry name" value="P-loop_NTPase"/>
</dbReference>
<protein>
    <submittedName>
        <fullName evidence="12">White-brown complex homolog protein 30</fullName>
    </submittedName>
</protein>
<dbReference type="OrthoDB" id="194417at2759"/>
<feature type="transmembrane region" description="Helical" evidence="9">
    <location>
        <begin position="992"/>
        <end position="1012"/>
    </location>
</feature>
<feature type="transmembrane region" description="Helical" evidence="9">
    <location>
        <begin position="1172"/>
        <end position="1193"/>
    </location>
</feature>
<dbReference type="InterPro" id="IPR002048">
    <property type="entry name" value="EF_hand_dom"/>
</dbReference>
<dbReference type="GO" id="GO:0005509">
    <property type="term" value="F:calcium ion binding"/>
    <property type="evidence" value="ECO:0007669"/>
    <property type="project" value="InterPro"/>
</dbReference>
<dbReference type="Pfam" id="PF00005">
    <property type="entry name" value="ABC_tran"/>
    <property type="match status" value="1"/>
</dbReference>
<dbReference type="CDD" id="cd03213">
    <property type="entry name" value="ABCG_EPDR"/>
    <property type="match status" value="1"/>
</dbReference>
<dbReference type="GO" id="GO:0005524">
    <property type="term" value="F:ATP binding"/>
    <property type="evidence" value="ECO:0007669"/>
    <property type="project" value="UniProtKB-KW"/>
</dbReference>
<evidence type="ECO:0000256" key="2">
    <source>
        <dbReference type="ARBA" id="ARBA00022448"/>
    </source>
</evidence>
<accession>A0A9N8DJE8</accession>
<dbReference type="InterPro" id="IPR043926">
    <property type="entry name" value="ABCG_dom"/>
</dbReference>
<dbReference type="SUPFAM" id="SSF52540">
    <property type="entry name" value="P-loop containing nucleoside triphosphate hydrolases"/>
    <property type="match status" value="1"/>
</dbReference>
<dbReference type="InterPro" id="IPR003593">
    <property type="entry name" value="AAA+_ATPase"/>
</dbReference>
<dbReference type="PANTHER" id="PTHR48041">
    <property type="entry name" value="ABC TRANSPORTER G FAMILY MEMBER 28"/>
    <property type="match status" value="1"/>
</dbReference>
<evidence type="ECO:0000313" key="13">
    <source>
        <dbReference type="Proteomes" id="UP001153069"/>
    </source>
</evidence>
<evidence type="ECO:0000256" key="3">
    <source>
        <dbReference type="ARBA" id="ARBA00022692"/>
    </source>
</evidence>
<feature type="transmembrane region" description="Helical" evidence="9">
    <location>
        <begin position="842"/>
        <end position="862"/>
    </location>
</feature>
<evidence type="ECO:0000256" key="8">
    <source>
        <dbReference type="SAM" id="MobiDB-lite"/>
    </source>
</evidence>
<name>A0A9N8DJE8_9STRA</name>
<dbReference type="PROSITE" id="PS50893">
    <property type="entry name" value="ABC_TRANSPORTER_2"/>
    <property type="match status" value="1"/>
</dbReference>
<sequence>MTTSSKDLAAEFNNITGTIAEIRDDYRLPCPNGFVCEGVKQASCDEVRKLFNDTERLGLGDIMAGIWCPRENNTLRNCPIGSYCPDSKKVMPCPSGFFCPHKTAIPEISCPHCEEGAIELVENPLGYYIFYVCLALVLFYVLAFSVFRYWTEQLIKLDKINKRTLDTFKKLDIFDQRDKRMKRIRPTLETLARKMEENKIGTRKVKNDILKIPDSDDPQFHSQALRALFNALDDDDSGTLSYNEFNHLLGMNQVQLQQFIGGMNSRAGLDYDTKVLTRAVFVKNFLPVLEECSHFAPNEDDARELFDEMAKYERENKHKAGSHFEQPEGPQNEGDDDDELVEIRFETFREKDFFHFLSQQQTNDLMKRFRWLRTQQNKNMQNRQQSNSGGGRARRNTLLGGGFTKEHSVRDGLTIGRDEFVKNYPKLLKEVVTTNAARRDSKSGESSGAFDEECETIDITFEDLSLSVEIANTKVYIVDHVTGRLRAKTMTALMGGSGAGKTSLLNALCGRAFYGAVEGKIWINGNIASIEEHKDAVGFVPQDDTVYAELTVKENLIYSGKFRSERGTDILDIEDRADSTLAKLGLARVANTIVGDVTRRGVSGGEKKRVNIGVELMGLPSIIFLDEPTSGLDASSALLVMSSLKKLVDQSGVTVCAVIHQPRKVIFDLFDSLILLSVGGKMCFHGPTDKAKDYFQSRGYHLPVGESVADWLIDISSGQLAPDEDGLLDNQATTRQRKSTMGLMGDGSGKEDLAAAAATGGGGATNLDEEESDVQALRREQLSKGWIEYFDKKNKNITKKSRLMYYSRPEPTDLPSHIIKPTFLDQLGVQLLRAVLVGRRNIFYKFVDTCIIVFVGIFLSLMQGTTVLSEDADPQGIRLKYLVTEDPALVLSNENDKFFEQLFAYSMRANEDFRQYGLKAGVILAVIIGLTATKPMTEKRVEFFRESGSGYDVNAYFLAMNIVTTVEHSAQLVIVGSAAYWLRDSIVGRGSYYASFLMLAWLTVSWALLLSVVVPPKNIFNIVGFFMAFSGLLFSGASPPILYAELYSNPVYGLICGFFSPTRFFTEGLAVSEHRCLPAQSGFTQEPYAVNFPPDKTAFAILGLAENDSTVTTRTCNGWFWYILPCIMVGVTIRIAAGGLIHVVGRSQQAKRSFSAEIKAEIKSNGPKTTTFTFVLYMIVLLASITISTWLLLRQAA</sequence>
<feature type="domain" description="EF-hand" evidence="10">
    <location>
        <begin position="220"/>
        <end position="255"/>
    </location>
</feature>
<dbReference type="Proteomes" id="UP001153069">
    <property type="component" value="Unassembled WGS sequence"/>
</dbReference>
<feature type="transmembrane region" description="Helical" evidence="9">
    <location>
        <begin position="1119"/>
        <end position="1144"/>
    </location>
</feature>
<feature type="domain" description="ABC transporter" evidence="11">
    <location>
        <begin position="459"/>
        <end position="704"/>
    </location>
</feature>
<dbReference type="SMART" id="SM00382">
    <property type="entry name" value="AAA"/>
    <property type="match status" value="1"/>
</dbReference>
<dbReference type="GO" id="GO:0016020">
    <property type="term" value="C:membrane"/>
    <property type="evidence" value="ECO:0007669"/>
    <property type="project" value="UniProtKB-SubCell"/>
</dbReference>
<proteinExistence type="predicted"/>
<dbReference type="Gene3D" id="3.40.50.300">
    <property type="entry name" value="P-loop containing nucleotide triphosphate hydrolases"/>
    <property type="match status" value="1"/>
</dbReference>
<dbReference type="GO" id="GO:0140359">
    <property type="term" value="F:ABC-type transporter activity"/>
    <property type="evidence" value="ECO:0007669"/>
    <property type="project" value="InterPro"/>
</dbReference>
<evidence type="ECO:0000259" key="11">
    <source>
        <dbReference type="PROSITE" id="PS50893"/>
    </source>
</evidence>
<feature type="compositionally biased region" description="Polar residues" evidence="8">
    <location>
        <begin position="375"/>
        <end position="387"/>
    </location>
</feature>
<dbReference type="FunFam" id="3.40.50.300:FF:000367">
    <property type="entry name" value="ABC transporter G family member 24"/>
    <property type="match status" value="1"/>
</dbReference>
<dbReference type="Pfam" id="PF19055">
    <property type="entry name" value="ABC2_membrane_7"/>
    <property type="match status" value="1"/>
</dbReference>
<keyword evidence="6 9" id="KW-1133">Transmembrane helix</keyword>
<dbReference type="PROSITE" id="PS00211">
    <property type="entry name" value="ABC_TRANSPORTER_1"/>
    <property type="match status" value="1"/>
</dbReference>